<evidence type="ECO:0000259" key="8">
    <source>
        <dbReference type="PROSITE" id="PS51462"/>
    </source>
</evidence>
<dbReference type="GO" id="GO:0016818">
    <property type="term" value="F:hydrolase activity, acting on acid anhydrides, in phosphorus-containing anhydrides"/>
    <property type="evidence" value="ECO:0007669"/>
    <property type="project" value="InterPro"/>
</dbReference>
<dbReference type="GO" id="GO:0005739">
    <property type="term" value="C:mitochondrion"/>
    <property type="evidence" value="ECO:0007669"/>
    <property type="project" value="TreeGrafter"/>
</dbReference>
<evidence type="ECO:0000313" key="10">
    <source>
        <dbReference type="RefSeq" id="XP_013393588.1"/>
    </source>
</evidence>
<accession>A0A1S3I5V4</accession>
<evidence type="ECO:0000256" key="1">
    <source>
        <dbReference type="ARBA" id="ARBA00001936"/>
    </source>
</evidence>
<name>A0A1S3I5V4_LINAN</name>
<dbReference type="AlphaFoldDB" id="A0A1S3I5V4"/>
<evidence type="ECO:0000256" key="6">
    <source>
        <dbReference type="ARBA" id="ARBA00022842"/>
    </source>
</evidence>
<evidence type="ECO:0000256" key="4">
    <source>
        <dbReference type="ARBA" id="ARBA00022723"/>
    </source>
</evidence>
<comment type="similarity">
    <text evidence="3">Belongs to the Nudix hydrolase family.</text>
</comment>
<dbReference type="PANTHER" id="PTHR12318">
    <property type="entry name" value="TESTOSTERONE-REGULATED PROTEIN RP2"/>
    <property type="match status" value="1"/>
</dbReference>
<comment type="cofactor">
    <cofactor evidence="1">
        <name>Mn(2+)</name>
        <dbReference type="ChEBI" id="CHEBI:29035"/>
    </cofactor>
</comment>
<dbReference type="GeneID" id="106161226"/>
<evidence type="ECO:0000313" key="9">
    <source>
        <dbReference type="Proteomes" id="UP000085678"/>
    </source>
</evidence>
<dbReference type="SUPFAM" id="SSF55811">
    <property type="entry name" value="Nudix"/>
    <property type="match status" value="1"/>
</dbReference>
<evidence type="ECO:0000256" key="7">
    <source>
        <dbReference type="ARBA" id="ARBA00023211"/>
    </source>
</evidence>
<keyword evidence="4" id="KW-0479">Metal-binding</keyword>
<dbReference type="CDD" id="cd18870">
    <property type="entry name" value="NUDIX_AcylCoAdiphos_Nudt19"/>
    <property type="match status" value="1"/>
</dbReference>
<reference evidence="10" key="1">
    <citation type="submission" date="2025-08" db="UniProtKB">
        <authorList>
            <consortium name="RefSeq"/>
        </authorList>
    </citation>
    <scope>IDENTIFICATION</scope>
    <source>
        <tissue evidence="10">Gonads</tissue>
    </source>
</reference>
<dbReference type="GO" id="GO:0046872">
    <property type="term" value="F:metal ion binding"/>
    <property type="evidence" value="ECO:0007669"/>
    <property type="project" value="UniProtKB-KW"/>
</dbReference>
<proteinExistence type="inferred from homology"/>
<dbReference type="RefSeq" id="XP_013393588.1">
    <property type="nucleotide sequence ID" value="XM_013538134.1"/>
</dbReference>
<gene>
    <name evidence="10" type="primary">LOC106161226</name>
</gene>
<dbReference type="InterPro" id="IPR015797">
    <property type="entry name" value="NUDIX_hydrolase-like_dom_sf"/>
</dbReference>
<dbReference type="OrthoDB" id="1695362at2759"/>
<keyword evidence="5" id="KW-0378">Hydrolase</keyword>
<comment type="cofactor">
    <cofactor evidence="2">
        <name>Mg(2+)</name>
        <dbReference type="ChEBI" id="CHEBI:18420"/>
    </cofactor>
</comment>
<dbReference type="PANTHER" id="PTHR12318:SF0">
    <property type="entry name" value="ACYL-COENZYME A DIPHOSPHATASE NUDT19"/>
    <property type="match status" value="1"/>
</dbReference>
<dbReference type="InterPro" id="IPR039121">
    <property type="entry name" value="NUDT19"/>
</dbReference>
<keyword evidence="6" id="KW-0460">Magnesium</keyword>
<dbReference type="Gene3D" id="3.90.79.10">
    <property type="entry name" value="Nucleoside Triphosphate Pyrophosphohydrolase"/>
    <property type="match status" value="1"/>
</dbReference>
<evidence type="ECO:0000256" key="5">
    <source>
        <dbReference type="ARBA" id="ARBA00022801"/>
    </source>
</evidence>
<feature type="domain" description="Nudix hydrolase" evidence="8">
    <location>
        <begin position="4"/>
        <end position="265"/>
    </location>
</feature>
<sequence>MSRPWKDAATLILAARRGKSPLQLTSQKSPRHIYQDYHLLMLKRSSKSKFMPSAHVFPGGVLDPADYSEEWMEVFQAAGFTTSTAILEHSAAVRPPLYKNNYGSIIPNEVALRICAIRETFEESGILVVKNYEDIFSSPHIELAKTIRNISSDVAQVSVLEYWQRKVDDSAQNFIGMCKELKIVPDVWALSEWSDWLTPTDMAFKVTGPGQNRRYDTMFYIVCTNTVPDTAFCKREMVSSEWYTPDAALTQYRKRRIWYAPPQLYELCRLRNFNKILDLQKFAVRRACFGNERWLPIRMNCKDGALSILPQDCLYVEDCENNTETPEFEESIEELRTKATTLHRFEIRNSSDIQIVCNVQQPFGHVKPLQSFYSSKL</sequence>
<evidence type="ECO:0000256" key="2">
    <source>
        <dbReference type="ARBA" id="ARBA00001946"/>
    </source>
</evidence>
<keyword evidence="7" id="KW-0464">Manganese</keyword>
<protein>
    <submittedName>
        <fullName evidence="10">Nucleoside diphosphate-linked moiety X motif 19 isoform X2</fullName>
    </submittedName>
</protein>
<dbReference type="PROSITE" id="PS51462">
    <property type="entry name" value="NUDIX"/>
    <property type="match status" value="1"/>
</dbReference>
<dbReference type="InterPro" id="IPR000086">
    <property type="entry name" value="NUDIX_hydrolase_dom"/>
</dbReference>
<organism evidence="9 10">
    <name type="scientific">Lingula anatina</name>
    <name type="common">Brachiopod</name>
    <name type="synonym">Lingula unguis</name>
    <dbReference type="NCBI Taxonomy" id="7574"/>
    <lineage>
        <taxon>Eukaryota</taxon>
        <taxon>Metazoa</taxon>
        <taxon>Spiralia</taxon>
        <taxon>Lophotrochozoa</taxon>
        <taxon>Brachiopoda</taxon>
        <taxon>Linguliformea</taxon>
        <taxon>Lingulata</taxon>
        <taxon>Lingulida</taxon>
        <taxon>Linguloidea</taxon>
        <taxon>Lingulidae</taxon>
        <taxon>Lingula</taxon>
    </lineage>
</organism>
<keyword evidence="9" id="KW-1185">Reference proteome</keyword>
<evidence type="ECO:0000256" key="3">
    <source>
        <dbReference type="ARBA" id="ARBA00005582"/>
    </source>
</evidence>
<dbReference type="Proteomes" id="UP000085678">
    <property type="component" value="Unplaced"/>
</dbReference>